<proteinExistence type="predicted"/>
<accession>A0AAV4PYR9</accession>
<protein>
    <recommendedName>
        <fullName evidence="3">Ferredoxin</fullName>
    </recommendedName>
</protein>
<comment type="caution">
    <text evidence="1">The sequence shown here is derived from an EMBL/GenBank/DDBJ whole genome shotgun (WGS) entry which is preliminary data.</text>
</comment>
<name>A0AAV4PYR9_9ARAC</name>
<reference evidence="1 2" key="1">
    <citation type="submission" date="2021-06" db="EMBL/GenBank/DDBJ databases">
        <title>Caerostris darwini draft genome.</title>
        <authorList>
            <person name="Kono N."/>
            <person name="Arakawa K."/>
        </authorList>
    </citation>
    <scope>NUCLEOTIDE SEQUENCE [LARGE SCALE GENOMIC DNA]</scope>
</reference>
<keyword evidence="2" id="KW-1185">Reference proteome</keyword>
<evidence type="ECO:0000313" key="2">
    <source>
        <dbReference type="Proteomes" id="UP001054837"/>
    </source>
</evidence>
<dbReference type="EMBL" id="BPLQ01003511">
    <property type="protein sequence ID" value="GIY01031.1"/>
    <property type="molecule type" value="Genomic_DNA"/>
</dbReference>
<sequence>TIKNCPAHALVSLQTRANLSPVTTDYSGEEQINEPQAIFGNPFRWG</sequence>
<gene>
    <name evidence="1" type="ORF">CDAR_166261</name>
</gene>
<evidence type="ECO:0000313" key="1">
    <source>
        <dbReference type="EMBL" id="GIY01031.1"/>
    </source>
</evidence>
<feature type="non-terminal residue" evidence="1">
    <location>
        <position position="1"/>
    </location>
</feature>
<organism evidence="1 2">
    <name type="scientific">Caerostris darwini</name>
    <dbReference type="NCBI Taxonomy" id="1538125"/>
    <lineage>
        <taxon>Eukaryota</taxon>
        <taxon>Metazoa</taxon>
        <taxon>Ecdysozoa</taxon>
        <taxon>Arthropoda</taxon>
        <taxon>Chelicerata</taxon>
        <taxon>Arachnida</taxon>
        <taxon>Araneae</taxon>
        <taxon>Araneomorphae</taxon>
        <taxon>Entelegynae</taxon>
        <taxon>Araneoidea</taxon>
        <taxon>Araneidae</taxon>
        <taxon>Caerostris</taxon>
    </lineage>
</organism>
<dbReference type="AlphaFoldDB" id="A0AAV4PYR9"/>
<evidence type="ECO:0008006" key="3">
    <source>
        <dbReference type="Google" id="ProtNLM"/>
    </source>
</evidence>
<dbReference type="Proteomes" id="UP001054837">
    <property type="component" value="Unassembled WGS sequence"/>
</dbReference>